<evidence type="ECO:0000313" key="4">
    <source>
        <dbReference type="EMBL" id="MBG9986720.1"/>
    </source>
</evidence>
<reference evidence="4 5" key="1">
    <citation type="submission" date="2020-07" db="EMBL/GenBank/DDBJ databases">
        <title>Facklamia lactis sp. nov., isolated from raw milk.</title>
        <authorList>
            <person name="Doll E.V."/>
            <person name="Huptas C."/>
            <person name="Staib L."/>
            <person name="Wenning M."/>
            <person name="Scherer S."/>
        </authorList>
    </citation>
    <scope>NUCLEOTIDE SEQUENCE [LARGE SCALE GENOMIC DNA]</scope>
    <source>
        <strain evidence="4 5">DSM 111018</strain>
    </source>
</reference>
<dbReference type="PANTHER" id="PTHR43861">
    <property type="entry name" value="TRANS-ACONITATE 2-METHYLTRANSFERASE-RELATED"/>
    <property type="match status" value="1"/>
</dbReference>
<dbReference type="PANTHER" id="PTHR43861:SF1">
    <property type="entry name" value="TRANS-ACONITATE 2-METHYLTRANSFERASE"/>
    <property type="match status" value="1"/>
</dbReference>
<dbReference type="Proteomes" id="UP000721415">
    <property type="component" value="Unassembled WGS sequence"/>
</dbReference>
<evidence type="ECO:0000313" key="5">
    <source>
        <dbReference type="Proteomes" id="UP000721415"/>
    </source>
</evidence>
<dbReference type="CDD" id="cd02440">
    <property type="entry name" value="AdoMet_MTases"/>
    <property type="match status" value="1"/>
</dbReference>
<dbReference type="InterPro" id="IPR029063">
    <property type="entry name" value="SAM-dependent_MTases_sf"/>
</dbReference>
<dbReference type="EMBL" id="JACBXQ010000004">
    <property type="protein sequence ID" value="MBG9986720.1"/>
    <property type="molecule type" value="Genomic_DNA"/>
</dbReference>
<dbReference type="RefSeq" id="WP_197115639.1">
    <property type="nucleotide sequence ID" value="NZ_JACBXQ010000004.1"/>
</dbReference>
<gene>
    <name evidence="4" type="ORF">HZY91_07400</name>
</gene>
<evidence type="ECO:0000259" key="3">
    <source>
        <dbReference type="Pfam" id="PF13649"/>
    </source>
</evidence>
<dbReference type="Pfam" id="PF13649">
    <property type="entry name" value="Methyltransf_25"/>
    <property type="match status" value="1"/>
</dbReference>
<dbReference type="Gene3D" id="3.40.50.150">
    <property type="entry name" value="Vaccinia Virus protein VP39"/>
    <property type="match status" value="1"/>
</dbReference>
<dbReference type="GO" id="GO:0008168">
    <property type="term" value="F:methyltransferase activity"/>
    <property type="evidence" value="ECO:0007669"/>
    <property type="project" value="UniProtKB-KW"/>
</dbReference>
<keyword evidence="2" id="KW-0808">Transferase</keyword>
<dbReference type="GO" id="GO:0032259">
    <property type="term" value="P:methylation"/>
    <property type="evidence" value="ECO:0007669"/>
    <property type="project" value="UniProtKB-KW"/>
</dbReference>
<comment type="caution">
    <text evidence="4">The sequence shown here is derived from an EMBL/GenBank/DDBJ whole genome shotgun (WGS) entry which is preliminary data.</text>
</comment>
<protein>
    <submittedName>
        <fullName evidence="4">Class I SAM-dependent methyltransferase</fullName>
    </submittedName>
</protein>
<dbReference type="InterPro" id="IPR041698">
    <property type="entry name" value="Methyltransf_25"/>
</dbReference>
<keyword evidence="5" id="KW-1185">Reference proteome</keyword>
<feature type="domain" description="Methyltransferase" evidence="3">
    <location>
        <begin position="38"/>
        <end position="134"/>
    </location>
</feature>
<evidence type="ECO:0000256" key="2">
    <source>
        <dbReference type="ARBA" id="ARBA00022679"/>
    </source>
</evidence>
<accession>A0ABS0LRC8</accession>
<evidence type="ECO:0000256" key="1">
    <source>
        <dbReference type="ARBA" id="ARBA00022603"/>
    </source>
</evidence>
<sequence>MTFSQIAEVYDRFNDRTVYDQWLMFTLDSTAGQTHKALDVACGTGYFTRLLASHCQMIKGVDIDPAMIAIAQDKTNKEISPKISFVEGDMTDLSALEEDFDLVTCFADALCFLDSSDQVEKALASMTGRLKTGGLLLFDVWTPYQLSEGFSDFSYHDEDDDGALLWRSFMESDQYQVVHELTVYDRYRGESETDLFTRKEVDLTERTYPLEDYMAMLNKVGFDNDQIQVTIDFGKIIYDPKKHKQVDRWFFICEKA</sequence>
<dbReference type="SUPFAM" id="SSF53335">
    <property type="entry name" value="S-adenosyl-L-methionine-dependent methyltransferases"/>
    <property type="match status" value="1"/>
</dbReference>
<dbReference type="Gene3D" id="2.20.25.110">
    <property type="entry name" value="S-adenosyl-L-methionine-dependent methyltransferases"/>
    <property type="match status" value="1"/>
</dbReference>
<organism evidence="4 5">
    <name type="scientific">Facklamia lactis</name>
    <dbReference type="NCBI Taxonomy" id="2749967"/>
    <lineage>
        <taxon>Bacteria</taxon>
        <taxon>Bacillati</taxon>
        <taxon>Bacillota</taxon>
        <taxon>Bacilli</taxon>
        <taxon>Lactobacillales</taxon>
        <taxon>Aerococcaceae</taxon>
        <taxon>Facklamia</taxon>
    </lineage>
</organism>
<proteinExistence type="predicted"/>
<keyword evidence="1 4" id="KW-0489">Methyltransferase</keyword>
<name>A0ABS0LRC8_9LACT</name>